<dbReference type="SUPFAM" id="SSF81345">
    <property type="entry name" value="ABC transporter involved in vitamin B12 uptake, BtuC"/>
    <property type="match status" value="1"/>
</dbReference>
<dbReference type="Pfam" id="PF01032">
    <property type="entry name" value="FecCD"/>
    <property type="match status" value="1"/>
</dbReference>
<evidence type="ECO:0000256" key="5">
    <source>
        <dbReference type="ARBA" id="ARBA00022692"/>
    </source>
</evidence>
<keyword evidence="6" id="KW-1133">Transmembrane helix</keyword>
<dbReference type="GO" id="GO:0033214">
    <property type="term" value="P:siderophore-iron import into cell"/>
    <property type="evidence" value="ECO:0007669"/>
    <property type="project" value="TreeGrafter"/>
</dbReference>
<evidence type="ECO:0000256" key="7">
    <source>
        <dbReference type="ARBA" id="ARBA00023136"/>
    </source>
</evidence>
<evidence type="ECO:0000256" key="3">
    <source>
        <dbReference type="ARBA" id="ARBA00022448"/>
    </source>
</evidence>
<comment type="subcellular location">
    <subcellularLocation>
        <location evidence="1">Cell membrane</location>
        <topology evidence="1">Multi-pass membrane protein</topology>
    </subcellularLocation>
</comment>
<organism evidence="8 9">
    <name type="scientific">Clostridium aceticum</name>
    <dbReference type="NCBI Taxonomy" id="84022"/>
    <lineage>
        <taxon>Bacteria</taxon>
        <taxon>Bacillati</taxon>
        <taxon>Bacillota</taxon>
        <taxon>Clostridia</taxon>
        <taxon>Eubacteriales</taxon>
        <taxon>Clostridiaceae</taxon>
        <taxon>Clostridium</taxon>
    </lineage>
</organism>
<name>A0A0D8IAI7_9CLOT</name>
<dbReference type="InterPro" id="IPR000522">
    <property type="entry name" value="ABC_transptr_permease_BtuC"/>
</dbReference>
<proteinExistence type="inferred from homology"/>
<gene>
    <name evidence="8" type="ORF">CACET_c25820</name>
</gene>
<dbReference type="RefSeq" id="WP_044824713.1">
    <property type="nucleotide sequence ID" value="NZ_CP009687.1"/>
</dbReference>
<dbReference type="CDD" id="cd06550">
    <property type="entry name" value="TM_ABC_iron-siderophores_like"/>
    <property type="match status" value="1"/>
</dbReference>
<dbReference type="GO" id="GO:0022857">
    <property type="term" value="F:transmembrane transporter activity"/>
    <property type="evidence" value="ECO:0007669"/>
    <property type="project" value="InterPro"/>
</dbReference>
<keyword evidence="3" id="KW-0813">Transport</keyword>
<dbReference type="STRING" id="84022.CACET_c25820"/>
<dbReference type="GO" id="GO:0005886">
    <property type="term" value="C:plasma membrane"/>
    <property type="evidence" value="ECO:0007669"/>
    <property type="project" value="UniProtKB-SubCell"/>
</dbReference>
<sequence>MMGDKLNIIRLGYRKRQIRWIVVTLILATITLSLCVTLLLLGNSKYSLEVVIRVLLGEEIQGASFAISTLRLPRMLAGLLVGIGFGMAGSTFQTILRNPLASPDIIGVTAGSSVGAMFCILVLKMSGTIVSVVSVISGLLVAVLIYLFSKVGGFSGGKLILIGIGIQAMLNAVVSFLLLKAPQYDVPAAYRWLSGSLNGIQMTNIPSLFIVLVIFGSVIILLGRHLKILELGEQSATTLGVRADLVRFLLVLSAVFLIAFATAVTGPISFVAFLAGPIATRVVGSGAPNEFPAGLVGAILVLGADLIGQFAFGTRFPVGVITGILGAPYLIILLIRMNRTGGSA</sequence>
<dbReference type="EMBL" id="CP009687">
    <property type="protein sequence ID" value="AKL96027.1"/>
    <property type="molecule type" value="Genomic_DNA"/>
</dbReference>
<dbReference type="PANTHER" id="PTHR30472:SF24">
    <property type="entry name" value="FERRIC ENTEROBACTIN TRANSPORT SYSTEM PERMEASE PROTEIN FEPG"/>
    <property type="match status" value="1"/>
</dbReference>
<dbReference type="AlphaFoldDB" id="A0A0D8IAI7"/>
<keyword evidence="5" id="KW-0812">Transmembrane</keyword>
<protein>
    <submittedName>
        <fullName evidence="8">ABC-type enterobactin transport system, permease component</fullName>
    </submittedName>
</protein>
<evidence type="ECO:0000313" key="9">
    <source>
        <dbReference type="Proteomes" id="UP000035704"/>
    </source>
</evidence>
<dbReference type="Gene3D" id="1.10.3470.10">
    <property type="entry name" value="ABC transporter involved in vitamin B12 uptake, BtuC"/>
    <property type="match status" value="1"/>
</dbReference>
<evidence type="ECO:0000313" key="8">
    <source>
        <dbReference type="EMBL" id="AKL96027.1"/>
    </source>
</evidence>
<evidence type="ECO:0000256" key="4">
    <source>
        <dbReference type="ARBA" id="ARBA00022475"/>
    </source>
</evidence>
<keyword evidence="4" id="KW-1003">Cell membrane</keyword>
<accession>A0A0D8IAI7</accession>
<dbReference type="Proteomes" id="UP000035704">
    <property type="component" value="Chromosome"/>
</dbReference>
<dbReference type="KEGG" id="cace:CACET_c25820"/>
<dbReference type="PATRIC" id="fig|84022.5.peg.134"/>
<dbReference type="PANTHER" id="PTHR30472">
    <property type="entry name" value="FERRIC ENTEROBACTIN TRANSPORT SYSTEM PERMEASE PROTEIN"/>
    <property type="match status" value="1"/>
</dbReference>
<keyword evidence="9" id="KW-1185">Reference proteome</keyword>
<keyword evidence="7" id="KW-0472">Membrane</keyword>
<reference evidence="8 9" key="1">
    <citation type="submission" date="2014-10" db="EMBL/GenBank/DDBJ databases">
        <title>Genome sequence of Clostridium aceticum DSM 1496.</title>
        <authorList>
            <person name="Poehlein A."/>
            <person name="Schiel-Bengelsdorf B."/>
            <person name="Gottschalk G."/>
            <person name="Duerre P."/>
            <person name="Daniel R."/>
        </authorList>
    </citation>
    <scope>NUCLEOTIDE SEQUENCE [LARGE SCALE GENOMIC DNA]</scope>
    <source>
        <strain evidence="8 9">DSM 1496</strain>
    </source>
</reference>
<dbReference type="InterPro" id="IPR037294">
    <property type="entry name" value="ABC_BtuC-like"/>
</dbReference>
<comment type="similarity">
    <text evidence="2">Belongs to the binding-protein-dependent transport system permease family. FecCD subfamily.</text>
</comment>
<evidence type="ECO:0000256" key="6">
    <source>
        <dbReference type="ARBA" id="ARBA00022989"/>
    </source>
</evidence>
<evidence type="ECO:0000256" key="2">
    <source>
        <dbReference type="ARBA" id="ARBA00007935"/>
    </source>
</evidence>
<dbReference type="OrthoDB" id="9792889at2"/>
<evidence type="ECO:0000256" key="1">
    <source>
        <dbReference type="ARBA" id="ARBA00004651"/>
    </source>
</evidence>